<evidence type="ECO:0000313" key="1">
    <source>
        <dbReference type="EMBL" id="AIJ09101.1"/>
    </source>
</evidence>
<reference evidence="1 2" key="1">
    <citation type="journal article" date="2012" name="PLoS ONE">
        <title>Edwardsiella comparative phylogenomics reveal the new intra/inter-species taxonomic relationships, virulence evolution and niche adaptation mechanisms.</title>
        <authorList>
            <person name="Yang M."/>
            <person name="Lv Y."/>
            <person name="Xiao J."/>
            <person name="Wu H."/>
            <person name="Zheng H."/>
            <person name="Liu Q."/>
            <person name="Zhang Y."/>
            <person name="Wang Q."/>
        </authorList>
    </citation>
    <scope>NUCLEOTIDE SEQUENCE [LARGE SCALE GENOMIC DNA]</scope>
    <source>
        <strain evidence="2">080813</strain>
    </source>
</reference>
<dbReference type="EMBL" id="CP006664">
    <property type="protein sequence ID" value="AIJ09101.1"/>
    <property type="molecule type" value="Genomic_DNA"/>
</dbReference>
<evidence type="ECO:0000313" key="2">
    <source>
        <dbReference type="Proteomes" id="UP000028681"/>
    </source>
</evidence>
<dbReference type="Proteomes" id="UP000028681">
    <property type="component" value="Chromosome"/>
</dbReference>
<name>A0A076LMM5_9GAMM</name>
<dbReference type="AlphaFoldDB" id="A0A076LMM5"/>
<protein>
    <submittedName>
        <fullName evidence="1">Uncharacterized protein</fullName>
    </submittedName>
</protein>
<dbReference type="HOGENOM" id="CLU_3079356_0_0_6"/>
<accession>A0A076LMM5</accession>
<proteinExistence type="predicted"/>
<dbReference type="KEGG" id="ete:ETEE_2667"/>
<organism evidence="1 2">
    <name type="scientific">Edwardsiella anguillarum ET080813</name>
    <dbReference type="NCBI Taxonomy" id="667120"/>
    <lineage>
        <taxon>Bacteria</taxon>
        <taxon>Pseudomonadati</taxon>
        <taxon>Pseudomonadota</taxon>
        <taxon>Gammaproteobacteria</taxon>
        <taxon>Enterobacterales</taxon>
        <taxon>Hafniaceae</taxon>
        <taxon>Edwardsiella</taxon>
    </lineage>
</organism>
<sequence>MALVMVSYRRQQTLVCNTDLCTLPSALAKSLISGSLCLNALVITLNSILSLY</sequence>
<gene>
    <name evidence="1" type="ORF">ETEE_2667</name>
</gene>